<protein>
    <submittedName>
        <fullName evidence="2">Uncharacterized protein</fullName>
    </submittedName>
</protein>
<reference evidence="2" key="2">
    <citation type="submission" date="2015-03" db="EMBL/GenBank/DDBJ databases">
        <authorList>
            <person name="Chow C.-E.T."/>
            <person name="Winget D.M."/>
            <person name="White R.A.III."/>
            <person name="Hallam S.J."/>
            <person name="Suttle C.A."/>
        </authorList>
    </citation>
    <scope>NUCLEOTIDE SEQUENCE</scope>
    <source>
        <strain evidence="2">Oxic1_6</strain>
    </source>
</reference>
<accession>A0A0F7L896</accession>
<feature type="region of interest" description="Disordered" evidence="1">
    <location>
        <begin position="86"/>
        <end position="110"/>
    </location>
</feature>
<proteinExistence type="predicted"/>
<reference evidence="2" key="1">
    <citation type="journal article" date="2015" name="Front. Microbiol.">
        <title>Combining genomic sequencing methods to explore viral diversity and reveal potential virus-host interactions.</title>
        <authorList>
            <person name="Chow C.E."/>
            <person name="Winget D.M."/>
            <person name="White R.A.III."/>
            <person name="Hallam S.J."/>
            <person name="Suttle C.A."/>
        </authorList>
    </citation>
    <scope>NUCLEOTIDE SEQUENCE</scope>
    <source>
        <strain evidence="2">Oxic1_6</strain>
    </source>
</reference>
<evidence type="ECO:0000256" key="1">
    <source>
        <dbReference type="SAM" id="MobiDB-lite"/>
    </source>
</evidence>
<organism evidence="2">
    <name type="scientific">uncultured marine virus</name>
    <dbReference type="NCBI Taxonomy" id="186617"/>
    <lineage>
        <taxon>Viruses</taxon>
        <taxon>environmental samples</taxon>
    </lineage>
</organism>
<sequence>MCCGCIWKSSISRFKTTSRRSAATRPTRASARPLSASALLGTAWRTVWDLTIPSQSCAASRVRLWTLIQCLPSPSSVGPVVLPRSVRSHEAAHSRRGSRAPRLSARSCAR</sequence>
<dbReference type="EMBL" id="KR029601">
    <property type="protein sequence ID" value="AKH48135.1"/>
    <property type="molecule type" value="Genomic_DNA"/>
</dbReference>
<evidence type="ECO:0000313" key="2">
    <source>
        <dbReference type="EMBL" id="AKH48135.1"/>
    </source>
</evidence>
<name>A0A0F7L896_9VIRU</name>